<keyword evidence="6" id="KW-1185">Reference proteome</keyword>
<dbReference type="OrthoDB" id="331544at2759"/>
<feature type="domain" description="Glycosyltransferase 2-like" evidence="3">
    <location>
        <begin position="625"/>
        <end position="733"/>
    </location>
</feature>
<organism evidence="5 6">
    <name type="scientific">Fomitopsis schrenkii</name>
    <name type="common">Brown rot fungus</name>
    <dbReference type="NCBI Taxonomy" id="2126942"/>
    <lineage>
        <taxon>Eukaryota</taxon>
        <taxon>Fungi</taxon>
        <taxon>Dikarya</taxon>
        <taxon>Basidiomycota</taxon>
        <taxon>Agaricomycotina</taxon>
        <taxon>Agaricomycetes</taxon>
        <taxon>Polyporales</taxon>
        <taxon>Fomitopsis</taxon>
    </lineage>
</organism>
<dbReference type="SUPFAM" id="SSF51735">
    <property type="entry name" value="NAD(P)-binding Rossmann-fold domains"/>
    <property type="match status" value="1"/>
</dbReference>
<dbReference type="CDD" id="cd00761">
    <property type="entry name" value="Glyco_tranf_GTA_type"/>
    <property type="match status" value="1"/>
</dbReference>
<protein>
    <recommendedName>
        <fullName evidence="7">Glycosyltransferase family 2 protein</fullName>
    </recommendedName>
</protein>
<feature type="domain" description="NAD-dependent epimerase/dehydratase" evidence="4">
    <location>
        <begin position="8"/>
        <end position="257"/>
    </location>
</feature>
<dbReference type="Gene3D" id="3.40.50.720">
    <property type="entry name" value="NAD(P)-binding Rossmann-like Domain"/>
    <property type="match status" value="1"/>
</dbReference>
<proteinExistence type="inferred from homology"/>
<dbReference type="Gene3D" id="3.90.550.10">
    <property type="entry name" value="Spore Coat Polysaccharide Biosynthesis Protein SpsA, Chain A"/>
    <property type="match status" value="1"/>
</dbReference>
<dbReference type="Pfam" id="PF01370">
    <property type="entry name" value="Epimerase"/>
    <property type="match status" value="1"/>
</dbReference>
<comment type="similarity">
    <text evidence="1">Belongs to the NAD(P)-dependent epimerase/dehydratase family.</text>
</comment>
<dbReference type="Pfam" id="PF00535">
    <property type="entry name" value="Glycos_transf_2"/>
    <property type="match status" value="1"/>
</dbReference>
<reference evidence="5 6" key="1">
    <citation type="journal article" date="2012" name="Science">
        <title>The Paleozoic origin of enzymatic lignin decomposition reconstructed from 31 fungal genomes.</title>
        <authorList>
            <person name="Floudas D."/>
            <person name="Binder M."/>
            <person name="Riley R."/>
            <person name="Barry K."/>
            <person name="Blanchette R.A."/>
            <person name="Henrissat B."/>
            <person name="Martinez A.T."/>
            <person name="Otillar R."/>
            <person name="Spatafora J.W."/>
            <person name="Yadav J.S."/>
            <person name="Aerts A."/>
            <person name="Benoit I."/>
            <person name="Boyd A."/>
            <person name="Carlson A."/>
            <person name="Copeland A."/>
            <person name="Coutinho P.M."/>
            <person name="de Vries R.P."/>
            <person name="Ferreira P."/>
            <person name="Findley K."/>
            <person name="Foster B."/>
            <person name="Gaskell J."/>
            <person name="Glotzer D."/>
            <person name="Gorecki P."/>
            <person name="Heitman J."/>
            <person name="Hesse C."/>
            <person name="Hori C."/>
            <person name="Igarashi K."/>
            <person name="Jurgens J.A."/>
            <person name="Kallen N."/>
            <person name="Kersten P."/>
            <person name="Kohler A."/>
            <person name="Kuees U."/>
            <person name="Kumar T.K.A."/>
            <person name="Kuo A."/>
            <person name="LaButti K."/>
            <person name="Larrondo L.F."/>
            <person name="Lindquist E."/>
            <person name="Ling A."/>
            <person name="Lombard V."/>
            <person name="Lucas S."/>
            <person name="Lundell T."/>
            <person name="Martin R."/>
            <person name="McLaughlin D.J."/>
            <person name="Morgenstern I."/>
            <person name="Morin E."/>
            <person name="Murat C."/>
            <person name="Nagy L.G."/>
            <person name="Nolan M."/>
            <person name="Ohm R.A."/>
            <person name="Patyshakuliyeva A."/>
            <person name="Rokas A."/>
            <person name="Ruiz-Duenas F.J."/>
            <person name="Sabat G."/>
            <person name="Salamov A."/>
            <person name="Samejima M."/>
            <person name="Schmutz J."/>
            <person name="Slot J.C."/>
            <person name="St John F."/>
            <person name="Stenlid J."/>
            <person name="Sun H."/>
            <person name="Sun S."/>
            <person name="Syed K."/>
            <person name="Tsang A."/>
            <person name="Wiebenga A."/>
            <person name="Young D."/>
            <person name="Pisabarro A."/>
            <person name="Eastwood D.C."/>
            <person name="Martin F."/>
            <person name="Cullen D."/>
            <person name="Grigoriev I.V."/>
            <person name="Hibbett D.S."/>
        </authorList>
    </citation>
    <scope>NUCLEOTIDE SEQUENCE</scope>
    <source>
        <strain evidence="6">FP-58527</strain>
    </source>
</reference>
<dbReference type="InterPro" id="IPR036291">
    <property type="entry name" value="NAD(P)-bd_dom_sf"/>
</dbReference>
<evidence type="ECO:0000259" key="4">
    <source>
        <dbReference type="Pfam" id="PF01370"/>
    </source>
</evidence>
<dbReference type="InterPro" id="IPR001509">
    <property type="entry name" value="Epimerase_deHydtase"/>
</dbReference>
<dbReference type="EMBL" id="KE504131">
    <property type="protein sequence ID" value="EPT03164.1"/>
    <property type="molecule type" value="Genomic_DNA"/>
</dbReference>
<gene>
    <name evidence="5" type="ORF">FOMPIDRAFT_91798</name>
</gene>
<dbReference type="AlphaFoldDB" id="S8EIK6"/>
<evidence type="ECO:0000313" key="6">
    <source>
        <dbReference type="Proteomes" id="UP000015241"/>
    </source>
</evidence>
<dbReference type="InParanoid" id="S8EIK6"/>
<sequence length="1016" mass="112960">MLAQGSLILVTGGNGFIGGHTARRLAQSGLYRVRVVDICKTAYMEPSADVEVLIGNLCDPAFCARAMRDVNIVLHFAAVMGGMGVIHSENDFAIYRENHMMTLNLLEAAVSAQADLFFYASSACVYPDSLQGVGKEDVSLKEADVYKELPPRPQGLYGLDKLNTEHVLSQYSSRLQVRIARFHNIYGPGGCWVGGREKAPAAFLRKALALSRSNGTLNEMEIWGDGQQRRSFCYIDDAVEAIVALVGSDCQEVVNIGDDHSVTIHELAKIALRCAGSDLTDIRFRYLNDKPVGVGSRNSNNDRVGELLHWAPQVTLKEGMRRTSIWIAGEMDKALGRVQGPEWSELLRHYSTSDVVDLRTDCTIFAILLPITSRGSAAPDDCLTNLARFAESLVLTTADDLARLGARFSMRIYLAIDHDDTFLLTASGGYGNRAEHVLRRHGFSQMTTLLCEHARGHVCALWRDCARAAWEDGADFMTLMGDDVILLDPSWMSTVVRAFEELSVTEGVPPGFGCIAFTDTSFPGMPTFPVIHRTHMDIFGGQVIPGFFVNQDGDPFLFQLYRRWGCSRMISPRVSNAIGGSEDARYQKVSADGWTFLPLDEATAIVESWLHKHHPSVERKLTIDVVVPCYRVDLAYMGRFLALLPSRTCTVMFIVIVDDPCSPNIAALNGKYGHRTDVRIRVNKQNLGASASRNRGLQESSAEWVLFLDDDVTPKEDILVEAEKVIRANPKAAGFVGTALFPAADTVAKAAIHLAGVTYFWDIARKRADDTDLPWGVTANLIARRNMEDHIIFDLTFPKTGGGEDIDYCRRKRNFCIAHGGHGFCAAPDVVAIHPWWAHGRRDWWRFYMWSKGDGALIAMYPEFTYRQAAPTSAELVVCVVATISGSAASLLLNGETTGALGIALHGVRAILVLFVTNILHDLYRHAWRDADRTAALKMPVRRWPLILAMIESTFIRMFSELGRLVGMLERREWKAIGKSFDWFTNRAGNGPRREENQNRLERLALWILILAMWYA</sequence>
<evidence type="ECO:0000256" key="2">
    <source>
        <dbReference type="ARBA" id="ARBA00023027"/>
    </source>
</evidence>
<keyword evidence="2" id="KW-0520">NAD</keyword>
<dbReference type="PANTHER" id="PTHR43574">
    <property type="entry name" value="EPIMERASE-RELATED"/>
    <property type="match status" value="1"/>
</dbReference>
<dbReference type="eggNOG" id="KOG1429">
    <property type="taxonomic scope" value="Eukaryota"/>
</dbReference>
<dbReference type="STRING" id="743788.S8EIK6"/>
<evidence type="ECO:0000256" key="1">
    <source>
        <dbReference type="ARBA" id="ARBA00007637"/>
    </source>
</evidence>
<dbReference type="InterPro" id="IPR029044">
    <property type="entry name" value="Nucleotide-diphossugar_trans"/>
</dbReference>
<dbReference type="Proteomes" id="UP000015241">
    <property type="component" value="Unassembled WGS sequence"/>
</dbReference>
<evidence type="ECO:0000313" key="5">
    <source>
        <dbReference type="EMBL" id="EPT03164.1"/>
    </source>
</evidence>
<accession>S8EIK6</accession>
<name>S8EIK6_FOMSC</name>
<evidence type="ECO:0000259" key="3">
    <source>
        <dbReference type="Pfam" id="PF00535"/>
    </source>
</evidence>
<dbReference type="Gene3D" id="3.90.25.10">
    <property type="entry name" value="UDP-galactose 4-epimerase, domain 1"/>
    <property type="match status" value="1"/>
</dbReference>
<evidence type="ECO:0008006" key="7">
    <source>
        <dbReference type="Google" id="ProtNLM"/>
    </source>
</evidence>
<dbReference type="SUPFAM" id="SSF53448">
    <property type="entry name" value="Nucleotide-diphospho-sugar transferases"/>
    <property type="match status" value="1"/>
</dbReference>
<dbReference type="InterPro" id="IPR001173">
    <property type="entry name" value="Glyco_trans_2-like"/>
</dbReference>
<dbReference type="HOGENOM" id="CLU_005635_0_0_1"/>